<gene>
    <name evidence="1" type="ORF">A3K06_01175</name>
</gene>
<evidence type="ECO:0000313" key="2">
    <source>
        <dbReference type="Proteomes" id="UP000176547"/>
    </source>
</evidence>
<sequence>MRGKQEELMRYDSRKILGLSLLALVAIGLLFHSAPAQQAGRGPQTIYEALNLLGQEPITVAEVRSLEQPQNQVIRVPRSSAVLSGQNPAASLSAIVQRQLMDQLVRYGKNVRLSSTGPAATIQELIRKETRNKDFMSPRFVITTEWSIYDEKVGKSGFQGLIPGLLLATSGVLARQDPRLRQIFILGGIGTATTQRRKETRTVISVLNLQIVDVTGQLLYTTEAATKMEKMEFYTLAVGGYTRSEISQTSAGALARALVDRLFTAERIFPK</sequence>
<proteinExistence type="predicted"/>
<accession>A0A1F5NA21</accession>
<name>A0A1F5NA21_9BACT</name>
<protein>
    <submittedName>
        <fullName evidence="1">Uncharacterized protein</fullName>
    </submittedName>
</protein>
<dbReference type="Proteomes" id="UP000176547">
    <property type="component" value="Unassembled WGS sequence"/>
</dbReference>
<dbReference type="EMBL" id="MFEG01000066">
    <property type="protein sequence ID" value="OGE74506.1"/>
    <property type="molecule type" value="Genomic_DNA"/>
</dbReference>
<reference evidence="1 2" key="1">
    <citation type="journal article" date="2016" name="Nat. Commun.">
        <title>Thousands of microbial genomes shed light on interconnected biogeochemical processes in an aquifer system.</title>
        <authorList>
            <person name="Anantharaman K."/>
            <person name="Brown C.T."/>
            <person name="Hug L.A."/>
            <person name="Sharon I."/>
            <person name="Castelle C.J."/>
            <person name="Probst A.J."/>
            <person name="Thomas B.C."/>
            <person name="Singh A."/>
            <person name="Wilkins M.J."/>
            <person name="Karaoz U."/>
            <person name="Brodie E.L."/>
            <person name="Williams K.H."/>
            <person name="Hubbard S.S."/>
            <person name="Banfield J.F."/>
        </authorList>
    </citation>
    <scope>NUCLEOTIDE SEQUENCE [LARGE SCALE GENOMIC DNA]</scope>
</reference>
<comment type="caution">
    <text evidence="1">The sequence shown here is derived from an EMBL/GenBank/DDBJ whole genome shotgun (WGS) entry which is preliminary data.</text>
</comment>
<dbReference type="AlphaFoldDB" id="A0A1F5NA21"/>
<organism evidence="1 2">
    <name type="scientific">Candidatus Doudnabacteria bacterium RIFCSPHIGHO2_01_52_17</name>
    <dbReference type="NCBI Taxonomy" id="1817820"/>
    <lineage>
        <taxon>Bacteria</taxon>
        <taxon>Candidatus Doudnaibacteriota</taxon>
    </lineage>
</organism>
<evidence type="ECO:0000313" key="1">
    <source>
        <dbReference type="EMBL" id="OGE74506.1"/>
    </source>
</evidence>